<reference evidence="1" key="1">
    <citation type="submission" date="2020-05" db="EMBL/GenBank/DDBJ databases">
        <authorList>
            <person name="Chiriac C."/>
            <person name="Salcher M."/>
            <person name="Ghai R."/>
            <person name="Kavagutti S V."/>
        </authorList>
    </citation>
    <scope>NUCLEOTIDE SEQUENCE</scope>
</reference>
<dbReference type="EMBL" id="CAEZSF010000286">
    <property type="protein sequence ID" value="CAB4557063.1"/>
    <property type="molecule type" value="Genomic_DNA"/>
</dbReference>
<accession>A0A6J6D471</accession>
<evidence type="ECO:0000313" key="1">
    <source>
        <dbReference type="EMBL" id="CAB4557063.1"/>
    </source>
</evidence>
<dbReference type="EMBL" id="CAEZYU010000027">
    <property type="protein sequence ID" value="CAB4737339.1"/>
    <property type="molecule type" value="Genomic_DNA"/>
</dbReference>
<evidence type="ECO:0000313" key="2">
    <source>
        <dbReference type="EMBL" id="CAB4737339.1"/>
    </source>
</evidence>
<organism evidence="1">
    <name type="scientific">freshwater metagenome</name>
    <dbReference type="NCBI Taxonomy" id="449393"/>
    <lineage>
        <taxon>unclassified sequences</taxon>
        <taxon>metagenomes</taxon>
        <taxon>ecological metagenomes</taxon>
    </lineage>
</organism>
<sequence length="101" mass="11436">MRRMFWLSVGVIAGASGTVWAERKVRTQLDALQPDHLVVLAQKRATTVGRQILAAALEGREAMQDRESELREQYRSPLVSEYPIEVVDISARRVTETRSAR</sequence>
<proteinExistence type="predicted"/>
<protein>
    <submittedName>
        <fullName evidence="1">Unannotated protein</fullName>
    </submittedName>
</protein>
<gene>
    <name evidence="1" type="ORF">UFOPK1358_01983</name>
    <name evidence="2" type="ORF">UFOPK2766_00787</name>
</gene>
<name>A0A6J6D471_9ZZZZ</name>
<dbReference type="AlphaFoldDB" id="A0A6J6D471"/>